<dbReference type="Gene3D" id="2.40.50.1020">
    <property type="entry name" value="LytTr DNA-binding domain"/>
    <property type="match status" value="1"/>
</dbReference>
<dbReference type="SMART" id="SM00448">
    <property type="entry name" value="REC"/>
    <property type="match status" value="1"/>
</dbReference>
<dbReference type="SMART" id="SM00850">
    <property type="entry name" value="LytTR"/>
    <property type="match status" value="1"/>
</dbReference>
<proteinExistence type="predicted"/>
<dbReference type="InterPro" id="IPR046947">
    <property type="entry name" value="LytR-like"/>
</dbReference>
<protein>
    <submittedName>
        <fullName evidence="5">Response regulator transcription factor</fullName>
    </submittedName>
</protein>
<dbReference type="InterPro" id="IPR007492">
    <property type="entry name" value="LytTR_DNA-bd_dom"/>
</dbReference>
<dbReference type="Gene3D" id="3.40.50.2300">
    <property type="match status" value="1"/>
</dbReference>
<gene>
    <name evidence="5" type="ORF">ISP20_01235</name>
</gene>
<keyword evidence="6" id="KW-1185">Reference proteome</keyword>
<feature type="domain" description="Response regulatory" evidence="3">
    <location>
        <begin position="3"/>
        <end position="116"/>
    </location>
</feature>
<accession>A0ABS2JP08</accession>
<evidence type="ECO:0000259" key="3">
    <source>
        <dbReference type="PROSITE" id="PS50110"/>
    </source>
</evidence>
<dbReference type="PANTHER" id="PTHR37299:SF1">
    <property type="entry name" value="STAGE 0 SPORULATION PROTEIN A HOMOLOG"/>
    <property type="match status" value="1"/>
</dbReference>
<dbReference type="InterPro" id="IPR011006">
    <property type="entry name" value="CheY-like_superfamily"/>
</dbReference>
<dbReference type="PROSITE" id="PS50110">
    <property type="entry name" value="RESPONSE_REGULATORY"/>
    <property type="match status" value="1"/>
</dbReference>
<dbReference type="SUPFAM" id="SSF52172">
    <property type="entry name" value="CheY-like"/>
    <property type="match status" value="1"/>
</dbReference>
<reference evidence="5 6" key="1">
    <citation type="submission" date="2020-10" db="EMBL/GenBank/DDBJ databases">
        <title>Phylogeny of dyella-like bacteria.</title>
        <authorList>
            <person name="Fu J."/>
        </authorList>
    </citation>
    <scope>NUCLEOTIDE SEQUENCE [LARGE SCALE GENOMIC DNA]</scope>
    <source>
        <strain evidence="5 6">THG-B117</strain>
    </source>
</reference>
<dbReference type="RefSeq" id="WP_204634235.1">
    <property type="nucleotide sequence ID" value="NZ_JADIKC010000001.1"/>
</dbReference>
<evidence type="ECO:0000313" key="5">
    <source>
        <dbReference type="EMBL" id="MBM7119768.1"/>
    </source>
</evidence>
<sequence>MIRVLIVDDEPLARRGVRVCLRRAADVTVVGEAECSDDALAMIDRLRPDLVFLDVQMPGVDGFGMLAQMHSDAPPLVVFLTAHEAYALKAFDVRAIDYVMKPIDDDRFDEALRLARQRLRERSAERQLAHQRETAAAWEPAQGERWQTRFEIRHGGKMRWVEAGDIDWIEASGDYVTLHVGSRIHMIHASLDSIEQRLDPSRFTRIHRSSIVALDRMQGFSLLPSRDAIITLKDGTELRVSRRFRHRLRLDAIRTL</sequence>
<name>A0ABS2JP08_9GAMM</name>
<comment type="caution">
    <text evidence="5">The sequence shown here is derived from an EMBL/GenBank/DDBJ whole genome shotgun (WGS) entry which is preliminary data.</text>
</comment>
<dbReference type="Proteomes" id="UP001430065">
    <property type="component" value="Unassembled WGS sequence"/>
</dbReference>
<evidence type="ECO:0000256" key="1">
    <source>
        <dbReference type="ARBA" id="ARBA00023012"/>
    </source>
</evidence>
<evidence type="ECO:0000313" key="6">
    <source>
        <dbReference type="Proteomes" id="UP001430065"/>
    </source>
</evidence>
<dbReference type="Pfam" id="PF04397">
    <property type="entry name" value="LytTR"/>
    <property type="match status" value="1"/>
</dbReference>
<feature type="modified residue" description="4-aspartylphosphate" evidence="2">
    <location>
        <position position="54"/>
    </location>
</feature>
<dbReference type="PROSITE" id="PS50930">
    <property type="entry name" value="HTH_LYTTR"/>
    <property type="match status" value="1"/>
</dbReference>
<dbReference type="PANTHER" id="PTHR37299">
    <property type="entry name" value="TRANSCRIPTIONAL REGULATOR-RELATED"/>
    <property type="match status" value="1"/>
</dbReference>
<dbReference type="InterPro" id="IPR001789">
    <property type="entry name" value="Sig_transdc_resp-reg_receiver"/>
</dbReference>
<dbReference type="EMBL" id="JADIKC010000001">
    <property type="protein sequence ID" value="MBM7119768.1"/>
    <property type="molecule type" value="Genomic_DNA"/>
</dbReference>
<organism evidence="5 6">
    <name type="scientific">Dyella kyungheensis</name>
    <dbReference type="NCBI Taxonomy" id="1242174"/>
    <lineage>
        <taxon>Bacteria</taxon>
        <taxon>Pseudomonadati</taxon>
        <taxon>Pseudomonadota</taxon>
        <taxon>Gammaproteobacteria</taxon>
        <taxon>Lysobacterales</taxon>
        <taxon>Rhodanobacteraceae</taxon>
        <taxon>Dyella</taxon>
    </lineage>
</organism>
<evidence type="ECO:0000256" key="2">
    <source>
        <dbReference type="PROSITE-ProRule" id="PRU00169"/>
    </source>
</evidence>
<keyword evidence="2" id="KW-0597">Phosphoprotein</keyword>
<dbReference type="Pfam" id="PF00072">
    <property type="entry name" value="Response_reg"/>
    <property type="match status" value="1"/>
</dbReference>
<keyword evidence="1" id="KW-0902">Two-component regulatory system</keyword>
<feature type="domain" description="HTH LytTR-type" evidence="4">
    <location>
        <begin position="150"/>
        <end position="254"/>
    </location>
</feature>
<evidence type="ECO:0000259" key="4">
    <source>
        <dbReference type="PROSITE" id="PS50930"/>
    </source>
</evidence>